<dbReference type="HOGENOM" id="CLU_3095093_0_0_5"/>
<gene>
    <name evidence="1" type="ordered locus">Astex_3204</name>
</gene>
<organism evidence="1 2">
    <name type="scientific">Asticcacaulis excentricus (strain ATCC 15261 / DSM 4724 / KCTC 12464 / NCIMB 9791 / VKM B-1370 / CB 48)</name>
    <dbReference type="NCBI Taxonomy" id="573065"/>
    <lineage>
        <taxon>Bacteria</taxon>
        <taxon>Pseudomonadati</taxon>
        <taxon>Pseudomonadota</taxon>
        <taxon>Alphaproteobacteria</taxon>
        <taxon>Caulobacterales</taxon>
        <taxon>Caulobacteraceae</taxon>
        <taxon>Asticcacaulis</taxon>
    </lineage>
</organism>
<sequence length="51" mass="5728">MFAQQRLAGMLKKNRNWLFLILAVIAFLLALFVLAKVSIPIDLPTSTRGAR</sequence>
<evidence type="ECO:0000313" key="2">
    <source>
        <dbReference type="Proteomes" id="UP000001492"/>
    </source>
</evidence>
<proteinExistence type="predicted"/>
<dbReference type="AlphaFoldDB" id="E8RTL8"/>
<evidence type="ECO:0000313" key="1">
    <source>
        <dbReference type="EMBL" id="ADU14839.1"/>
    </source>
</evidence>
<protein>
    <submittedName>
        <fullName evidence="1">Uncharacterized protein</fullName>
    </submittedName>
</protein>
<dbReference type="KEGG" id="aex:Astex_3204"/>
<name>E8RTL8_ASTEC</name>
<keyword evidence="2" id="KW-1185">Reference proteome</keyword>
<dbReference type="Proteomes" id="UP000001492">
    <property type="component" value="Chromosome 2"/>
</dbReference>
<dbReference type="EMBL" id="CP002396">
    <property type="protein sequence ID" value="ADU14839.1"/>
    <property type="molecule type" value="Genomic_DNA"/>
</dbReference>
<dbReference type="STRING" id="573065.Astex_3204"/>
<accession>E8RTL8</accession>
<reference evidence="2" key="1">
    <citation type="submission" date="2010-12" db="EMBL/GenBank/DDBJ databases">
        <title>Complete sequence of chromosome 2 of Asticcacaulis excentricus CB 48.</title>
        <authorList>
            <consortium name="US DOE Joint Genome Institute"/>
            <person name="Lucas S."/>
            <person name="Copeland A."/>
            <person name="Lapidus A."/>
            <person name="Cheng J.-F."/>
            <person name="Bruce D."/>
            <person name="Goodwin L."/>
            <person name="Pitluck S."/>
            <person name="Teshima H."/>
            <person name="Davenport K."/>
            <person name="Detter J.C."/>
            <person name="Han C."/>
            <person name="Tapia R."/>
            <person name="Land M."/>
            <person name="Hauser L."/>
            <person name="Jeffries C."/>
            <person name="Kyrpides N."/>
            <person name="Ivanova N."/>
            <person name="Ovchinnikova G."/>
            <person name="Brun Y.V."/>
            <person name="Woyke T."/>
        </authorList>
    </citation>
    <scope>NUCLEOTIDE SEQUENCE [LARGE SCALE GENOMIC DNA]</scope>
    <source>
        <strain evidence="2">ATCC 15261 / DSM 4724 / KCTC 12464 / NCIMB 9791 / VKM B-1370 / CB 48</strain>
    </source>
</reference>